<dbReference type="Pfam" id="PF07702">
    <property type="entry name" value="UTRA"/>
    <property type="match status" value="1"/>
</dbReference>
<dbReference type="PANTHER" id="PTHR44846">
    <property type="entry name" value="MANNOSYL-D-GLYCERATE TRANSPORT/METABOLISM SYSTEM REPRESSOR MNGR-RELATED"/>
    <property type="match status" value="1"/>
</dbReference>
<dbReference type="Pfam" id="PF00392">
    <property type="entry name" value="GntR"/>
    <property type="match status" value="1"/>
</dbReference>
<name>A0A327K484_9HYPH</name>
<dbReference type="InterPro" id="IPR000524">
    <property type="entry name" value="Tscrpt_reg_HTH_GntR"/>
</dbReference>
<dbReference type="SMART" id="SM00866">
    <property type="entry name" value="UTRA"/>
    <property type="match status" value="1"/>
</dbReference>
<dbReference type="Gene3D" id="3.40.1410.10">
    <property type="entry name" value="Chorismate lyase-like"/>
    <property type="match status" value="1"/>
</dbReference>
<dbReference type="SUPFAM" id="SSF64288">
    <property type="entry name" value="Chorismate lyase-like"/>
    <property type="match status" value="1"/>
</dbReference>
<dbReference type="InterPro" id="IPR028978">
    <property type="entry name" value="Chorismate_lyase_/UTRA_dom_sf"/>
</dbReference>
<dbReference type="GO" id="GO:0003700">
    <property type="term" value="F:DNA-binding transcription factor activity"/>
    <property type="evidence" value="ECO:0007669"/>
    <property type="project" value="InterPro"/>
</dbReference>
<dbReference type="CDD" id="cd07377">
    <property type="entry name" value="WHTH_GntR"/>
    <property type="match status" value="1"/>
</dbReference>
<dbReference type="Gene3D" id="1.10.10.10">
    <property type="entry name" value="Winged helix-like DNA-binding domain superfamily/Winged helix DNA-binding domain"/>
    <property type="match status" value="1"/>
</dbReference>
<dbReference type="PROSITE" id="PS50949">
    <property type="entry name" value="HTH_GNTR"/>
    <property type="match status" value="1"/>
</dbReference>
<dbReference type="PANTHER" id="PTHR44846:SF1">
    <property type="entry name" value="MANNOSYL-D-GLYCERATE TRANSPORT_METABOLISM SYSTEM REPRESSOR MNGR-RELATED"/>
    <property type="match status" value="1"/>
</dbReference>
<organism evidence="5 6">
    <name type="scientific">Rhodobium orientis</name>
    <dbReference type="NCBI Taxonomy" id="34017"/>
    <lineage>
        <taxon>Bacteria</taxon>
        <taxon>Pseudomonadati</taxon>
        <taxon>Pseudomonadota</taxon>
        <taxon>Alphaproteobacteria</taxon>
        <taxon>Hyphomicrobiales</taxon>
        <taxon>Rhodobiaceae</taxon>
        <taxon>Rhodobium</taxon>
    </lineage>
</organism>
<dbReference type="OrthoDB" id="9809707at2"/>
<dbReference type="GO" id="GO:0003677">
    <property type="term" value="F:DNA binding"/>
    <property type="evidence" value="ECO:0007669"/>
    <property type="project" value="UniProtKB-KW"/>
</dbReference>
<keyword evidence="2" id="KW-0238">DNA-binding</keyword>
<accession>A0A327K484</accession>
<reference evidence="5 6" key="1">
    <citation type="submission" date="2017-07" db="EMBL/GenBank/DDBJ databases">
        <title>Draft Genome Sequences of Select Purple Nonsulfur Bacteria.</title>
        <authorList>
            <person name="Lasarre B."/>
            <person name="Mckinlay J.B."/>
        </authorList>
    </citation>
    <scope>NUCLEOTIDE SEQUENCE [LARGE SCALE GENOMIC DNA]</scope>
    <source>
        <strain evidence="5 6">DSM 11290</strain>
    </source>
</reference>
<proteinExistence type="predicted"/>
<dbReference type="InterPro" id="IPR050679">
    <property type="entry name" value="Bact_HTH_transcr_reg"/>
</dbReference>
<dbReference type="GO" id="GO:0045892">
    <property type="term" value="P:negative regulation of DNA-templated transcription"/>
    <property type="evidence" value="ECO:0007669"/>
    <property type="project" value="TreeGrafter"/>
</dbReference>
<dbReference type="RefSeq" id="WP_111432474.1">
    <property type="nucleotide sequence ID" value="NZ_JACIGG010000001.1"/>
</dbReference>
<dbReference type="SUPFAM" id="SSF46785">
    <property type="entry name" value="Winged helix' DNA-binding domain"/>
    <property type="match status" value="1"/>
</dbReference>
<evidence type="ECO:0000256" key="3">
    <source>
        <dbReference type="ARBA" id="ARBA00023163"/>
    </source>
</evidence>
<evidence type="ECO:0000313" key="5">
    <source>
        <dbReference type="EMBL" id="RAI30218.1"/>
    </source>
</evidence>
<keyword evidence="6" id="KW-1185">Reference proteome</keyword>
<evidence type="ECO:0000256" key="2">
    <source>
        <dbReference type="ARBA" id="ARBA00023125"/>
    </source>
</evidence>
<evidence type="ECO:0000313" key="6">
    <source>
        <dbReference type="Proteomes" id="UP000249299"/>
    </source>
</evidence>
<dbReference type="InterPro" id="IPR036388">
    <property type="entry name" value="WH-like_DNA-bd_sf"/>
</dbReference>
<dbReference type="SMART" id="SM00345">
    <property type="entry name" value="HTH_GNTR"/>
    <property type="match status" value="1"/>
</dbReference>
<protein>
    <recommendedName>
        <fullName evidence="4">HTH gntR-type domain-containing protein</fullName>
    </recommendedName>
</protein>
<comment type="caution">
    <text evidence="5">The sequence shown here is derived from an EMBL/GenBank/DDBJ whole genome shotgun (WGS) entry which is preliminary data.</text>
</comment>
<dbReference type="EMBL" id="NPEV01000001">
    <property type="protein sequence ID" value="RAI30218.1"/>
    <property type="molecule type" value="Genomic_DNA"/>
</dbReference>
<gene>
    <name evidence="5" type="ORF">CH339_01460</name>
</gene>
<evidence type="ECO:0000256" key="1">
    <source>
        <dbReference type="ARBA" id="ARBA00023015"/>
    </source>
</evidence>
<sequence>MTKKATLRPVTEPAKAKHRQISEEILSAIEAGRWLPGDQLPAEDQLAEEMGASLGTVQRALRSLQQMGVVERHHGRGTFVSGARAKEEQLRHFRFMAEGGHQILPAYFRVHSVERTRESGPWSHFFGNQGDGEYIAIQRLVSINDEFEAFSEVYLPADRFAELDSMAEKSLSRSTGKTTLDGVSLRDMLAERFNAPTLSVRQTMACQSLPPRVTRLLKVPPGQFGLVWTIGGLSYRDTPITWQRIFVPPSDRVIEIVPVTASTPIFREVT</sequence>
<evidence type="ECO:0000259" key="4">
    <source>
        <dbReference type="PROSITE" id="PS50949"/>
    </source>
</evidence>
<dbReference type="AlphaFoldDB" id="A0A327K484"/>
<feature type="domain" description="HTH gntR-type" evidence="4">
    <location>
        <begin position="15"/>
        <end position="83"/>
    </location>
</feature>
<keyword evidence="3" id="KW-0804">Transcription</keyword>
<dbReference type="InterPro" id="IPR036390">
    <property type="entry name" value="WH_DNA-bd_sf"/>
</dbReference>
<keyword evidence="1" id="KW-0805">Transcription regulation</keyword>
<dbReference type="InterPro" id="IPR011663">
    <property type="entry name" value="UTRA"/>
</dbReference>
<dbReference type="Proteomes" id="UP000249299">
    <property type="component" value="Unassembled WGS sequence"/>
</dbReference>